<evidence type="ECO:0000256" key="5">
    <source>
        <dbReference type="ARBA" id="ARBA00022989"/>
    </source>
</evidence>
<keyword evidence="4 7" id="KW-0812">Transmembrane</keyword>
<dbReference type="KEGG" id="agl:PYTT_0726"/>
<evidence type="ECO:0000256" key="4">
    <source>
        <dbReference type="ARBA" id="ARBA00022692"/>
    </source>
</evidence>
<evidence type="ECO:0000256" key="8">
    <source>
        <dbReference type="SAM" id="Phobius"/>
    </source>
</evidence>
<evidence type="ECO:0000256" key="2">
    <source>
        <dbReference type="ARBA" id="ARBA00005811"/>
    </source>
</evidence>
<dbReference type="InterPro" id="IPR003400">
    <property type="entry name" value="ExbD"/>
</dbReference>
<accession>A0A1C7PAL3</accession>
<reference evidence="10" key="1">
    <citation type="submission" date="2016-09" db="EMBL/GenBank/DDBJ databases">
        <authorList>
            <person name="Koehorst J."/>
        </authorList>
    </citation>
    <scope>NUCLEOTIDE SEQUENCE [LARGE SCALE GENOMIC DNA]</scope>
</reference>
<name>A0A1C7PAL3_9BACT</name>
<dbReference type="Proteomes" id="UP000176204">
    <property type="component" value="Chromosome I"/>
</dbReference>
<keyword evidence="5 8" id="KW-1133">Transmembrane helix</keyword>
<evidence type="ECO:0000313" key="9">
    <source>
        <dbReference type="EMBL" id="SEH78532.1"/>
    </source>
</evidence>
<dbReference type="GO" id="GO:0022857">
    <property type="term" value="F:transmembrane transporter activity"/>
    <property type="evidence" value="ECO:0007669"/>
    <property type="project" value="InterPro"/>
</dbReference>
<proteinExistence type="inferred from homology"/>
<dbReference type="PANTHER" id="PTHR30558">
    <property type="entry name" value="EXBD MEMBRANE COMPONENT OF PMF-DRIVEN MACROMOLECULE IMPORT SYSTEM"/>
    <property type="match status" value="1"/>
</dbReference>
<evidence type="ECO:0000256" key="7">
    <source>
        <dbReference type="RuleBase" id="RU003879"/>
    </source>
</evidence>
<organism evidence="9 10">
    <name type="scientific">Akkermansia glycaniphila</name>
    <dbReference type="NCBI Taxonomy" id="1679444"/>
    <lineage>
        <taxon>Bacteria</taxon>
        <taxon>Pseudomonadati</taxon>
        <taxon>Verrucomicrobiota</taxon>
        <taxon>Verrucomicrobiia</taxon>
        <taxon>Verrucomicrobiales</taxon>
        <taxon>Akkermansiaceae</taxon>
        <taxon>Akkermansia</taxon>
    </lineage>
</organism>
<keyword evidence="7" id="KW-0813">Transport</keyword>
<evidence type="ECO:0000256" key="3">
    <source>
        <dbReference type="ARBA" id="ARBA00022475"/>
    </source>
</evidence>
<evidence type="ECO:0000313" key="10">
    <source>
        <dbReference type="Proteomes" id="UP000176204"/>
    </source>
</evidence>
<feature type="transmembrane region" description="Helical" evidence="8">
    <location>
        <begin position="12"/>
        <end position="29"/>
    </location>
</feature>
<gene>
    <name evidence="9" type="ORF">PYTT_0726</name>
</gene>
<dbReference type="AlphaFoldDB" id="A0A1C7PAL3"/>
<keyword evidence="10" id="KW-1185">Reference proteome</keyword>
<keyword evidence="7" id="KW-0653">Protein transport</keyword>
<evidence type="ECO:0000256" key="6">
    <source>
        <dbReference type="ARBA" id="ARBA00023136"/>
    </source>
</evidence>
<dbReference type="STRING" id="1679444.PYTT_0726"/>
<dbReference type="GO" id="GO:0015031">
    <property type="term" value="P:protein transport"/>
    <property type="evidence" value="ECO:0007669"/>
    <property type="project" value="UniProtKB-KW"/>
</dbReference>
<sequence>MTFYQVRKRSQGIPIVPMVDIVTILLLFFTQTTKFMHPSGEARSELRIKAPTTKYMPGEPSESDQILLELSAEGKIALNGEIVEKDRLKEVLAAQIRERPAAKVQCAVDKAAPMGEFIGIWDMLAAAGVDMEQIRVKIDFEKAD</sequence>
<keyword evidence="6 8" id="KW-0472">Membrane</keyword>
<protein>
    <submittedName>
        <fullName evidence="9">Biopolymer transport protein exbd/tolr</fullName>
    </submittedName>
</protein>
<dbReference type="OrthoDB" id="198833at2"/>
<comment type="subcellular location">
    <subcellularLocation>
        <location evidence="1">Cell membrane</location>
        <topology evidence="1">Single-pass membrane protein</topology>
    </subcellularLocation>
    <subcellularLocation>
        <location evidence="7">Cell membrane</location>
        <topology evidence="7">Single-pass type II membrane protein</topology>
    </subcellularLocation>
</comment>
<evidence type="ECO:0000256" key="1">
    <source>
        <dbReference type="ARBA" id="ARBA00004162"/>
    </source>
</evidence>
<dbReference type="GO" id="GO:0005886">
    <property type="term" value="C:plasma membrane"/>
    <property type="evidence" value="ECO:0007669"/>
    <property type="project" value="UniProtKB-SubCell"/>
</dbReference>
<dbReference type="EMBL" id="LT629973">
    <property type="protein sequence ID" value="SEH78532.1"/>
    <property type="molecule type" value="Genomic_DNA"/>
</dbReference>
<dbReference type="Pfam" id="PF02472">
    <property type="entry name" value="ExbD"/>
    <property type="match status" value="1"/>
</dbReference>
<dbReference type="RefSeq" id="WP_067776814.1">
    <property type="nucleotide sequence ID" value="NZ_LIGX01000032.1"/>
</dbReference>
<dbReference type="Gene3D" id="3.30.420.270">
    <property type="match status" value="1"/>
</dbReference>
<keyword evidence="3" id="KW-1003">Cell membrane</keyword>
<comment type="similarity">
    <text evidence="2 7">Belongs to the ExbD/TolR family.</text>
</comment>